<dbReference type="EMBL" id="PDKO01000009">
    <property type="protein sequence ID" value="RXJ62185.1"/>
    <property type="molecule type" value="Genomic_DNA"/>
</dbReference>
<dbReference type="PRINTS" id="PR00344">
    <property type="entry name" value="BCTRLSENSOR"/>
</dbReference>
<dbReference type="EC" id="2.7.13.3" evidence="2"/>
<dbReference type="Pfam" id="PF02518">
    <property type="entry name" value="HATPase_c"/>
    <property type="match status" value="1"/>
</dbReference>
<dbReference type="InterPro" id="IPR036457">
    <property type="entry name" value="PPM-type-like_dom_sf"/>
</dbReference>
<dbReference type="InterPro" id="IPR004358">
    <property type="entry name" value="Sig_transdc_His_kin-like_C"/>
</dbReference>
<reference evidence="5 6" key="1">
    <citation type="submission" date="2017-10" db="EMBL/GenBank/DDBJ databases">
        <title>Genomics of the genus Arcobacter.</title>
        <authorList>
            <person name="Perez-Cataluna A."/>
            <person name="Figueras M.J."/>
        </authorList>
    </citation>
    <scope>NUCLEOTIDE SEQUENCE [LARGE SCALE GENOMIC DNA]</scope>
    <source>
        <strain evidence="5 6">DSM 24636</strain>
    </source>
</reference>
<name>A0A4Q0XYL1_9BACT</name>
<accession>A0A4Q0XYL1</accession>
<dbReference type="SUPFAM" id="SSF81606">
    <property type="entry name" value="PP2C-like"/>
    <property type="match status" value="1"/>
</dbReference>
<dbReference type="SUPFAM" id="SSF47384">
    <property type="entry name" value="Homodimeric domain of signal transducing histidine kinase"/>
    <property type="match status" value="1"/>
</dbReference>
<dbReference type="Gene3D" id="3.30.565.10">
    <property type="entry name" value="Histidine kinase-like ATPase, C-terminal domain"/>
    <property type="match status" value="1"/>
</dbReference>
<dbReference type="InterPro" id="IPR036097">
    <property type="entry name" value="HisK_dim/P_sf"/>
</dbReference>
<dbReference type="CDD" id="cd00075">
    <property type="entry name" value="HATPase"/>
    <property type="match status" value="1"/>
</dbReference>
<dbReference type="SMART" id="SM00388">
    <property type="entry name" value="HisKA"/>
    <property type="match status" value="1"/>
</dbReference>
<feature type="domain" description="Histidine kinase" evidence="4">
    <location>
        <begin position="402"/>
        <end position="626"/>
    </location>
</feature>
<evidence type="ECO:0000259" key="4">
    <source>
        <dbReference type="PROSITE" id="PS50109"/>
    </source>
</evidence>
<dbReference type="Pfam" id="PF07228">
    <property type="entry name" value="SpoIIE"/>
    <property type="match status" value="1"/>
</dbReference>
<dbReference type="InterPro" id="IPR001932">
    <property type="entry name" value="PPM-type_phosphatase-like_dom"/>
</dbReference>
<evidence type="ECO:0000313" key="5">
    <source>
        <dbReference type="EMBL" id="RXJ62185.1"/>
    </source>
</evidence>
<proteinExistence type="predicted"/>
<evidence type="ECO:0000256" key="3">
    <source>
        <dbReference type="ARBA" id="ARBA00022553"/>
    </source>
</evidence>
<gene>
    <name evidence="5" type="ORF">CRV06_10490</name>
</gene>
<dbReference type="InterPro" id="IPR003661">
    <property type="entry name" value="HisK_dim/P_dom"/>
</dbReference>
<dbReference type="Proteomes" id="UP000290191">
    <property type="component" value="Unassembled WGS sequence"/>
</dbReference>
<evidence type="ECO:0000256" key="2">
    <source>
        <dbReference type="ARBA" id="ARBA00012438"/>
    </source>
</evidence>
<comment type="catalytic activity">
    <reaction evidence="1">
        <text>ATP + protein L-histidine = ADP + protein N-phospho-L-histidine.</text>
        <dbReference type="EC" id="2.7.13.3"/>
    </reaction>
</comment>
<keyword evidence="6" id="KW-1185">Reference proteome</keyword>
<dbReference type="Gene3D" id="1.10.287.130">
    <property type="match status" value="1"/>
</dbReference>
<dbReference type="Gene3D" id="3.60.40.10">
    <property type="entry name" value="PPM-type phosphatase domain"/>
    <property type="match status" value="1"/>
</dbReference>
<dbReference type="CDD" id="cd00082">
    <property type="entry name" value="HisKA"/>
    <property type="match status" value="1"/>
</dbReference>
<comment type="caution">
    <text evidence="5">The sequence shown here is derived from an EMBL/GenBank/DDBJ whole genome shotgun (WGS) entry which is preliminary data.</text>
</comment>
<dbReference type="SMART" id="SM00387">
    <property type="entry name" value="HATPase_c"/>
    <property type="match status" value="1"/>
</dbReference>
<protein>
    <recommendedName>
        <fullName evidence="2">histidine kinase</fullName>
        <ecNumber evidence="2">2.7.13.3</ecNumber>
    </recommendedName>
</protein>
<dbReference type="SMART" id="SM00331">
    <property type="entry name" value="PP2C_SIG"/>
    <property type="match status" value="1"/>
</dbReference>
<keyword evidence="3" id="KW-0597">Phosphoprotein</keyword>
<dbReference type="PROSITE" id="PS50109">
    <property type="entry name" value="HIS_KIN"/>
    <property type="match status" value="1"/>
</dbReference>
<organism evidence="5 6">
    <name type="scientific">Halarcobacter anaerophilus</name>
    <dbReference type="NCBI Taxonomy" id="877500"/>
    <lineage>
        <taxon>Bacteria</taxon>
        <taxon>Pseudomonadati</taxon>
        <taxon>Campylobacterota</taxon>
        <taxon>Epsilonproteobacteria</taxon>
        <taxon>Campylobacterales</taxon>
        <taxon>Arcobacteraceae</taxon>
        <taxon>Halarcobacter</taxon>
    </lineage>
</organism>
<evidence type="ECO:0000256" key="1">
    <source>
        <dbReference type="ARBA" id="ARBA00000085"/>
    </source>
</evidence>
<evidence type="ECO:0000313" key="6">
    <source>
        <dbReference type="Proteomes" id="UP000290191"/>
    </source>
</evidence>
<dbReference type="GO" id="GO:0000155">
    <property type="term" value="F:phosphorelay sensor kinase activity"/>
    <property type="evidence" value="ECO:0007669"/>
    <property type="project" value="InterPro"/>
</dbReference>
<dbReference type="AlphaFoldDB" id="A0A4Q0XYL1"/>
<dbReference type="STRING" id="877500.GCA_000935065_03316"/>
<dbReference type="InterPro" id="IPR036890">
    <property type="entry name" value="HATPase_C_sf"/>
</dbReference>
<dbReference type="PANTHER" id="PTHR43065">
    <property type="entry name" value="SENSOR HISTIDINE KINASE"/>
    <property type="match status" value="1"/>
</dbReference>
<dbReference type="OrthoDB" id="5342498at2"/>
<dbReference type="InterPro" id="IPR003594">
    <property type="entry name" value="HATPase_dom"/>
</dbReference>
<dbReference type="PANTHER" id="PTHR43065:SF42">
    <property type="entry name" value="TWO-COMPONENT SENSOR PPRA"/>
    <property type="match status" value="1"/>
</dbReference>
<dbReference type="InterPro" id="IPR005467">
    <property type="entry name" value="His_kinase_dom"/>
</dbReference>
<dbReference type="SUPFAM" id="SSF55874">
    <property type="entry name" value="ATPase domain of HSP90 chaperone/DNA topoisomerase II/histidine kinase"/>
    <property type="match status" value="1"/>
</dbReference>
<sequence>MLKINAQIKPYTTPNECGDFYDFIELDKYFLLVIGDIGGHGSPRVYNIATKIRELIEKNKKESLKELLTLIHSQDYLKTNGMAIFLAQVYKELPIMSYCAIGNTKSFLYREKNFIHLKSQSGILGYDIPRTIKTNLIKLLKNDTLIISTDGVSLHDSQIEPLLRSVKDINILPKKIVANYGKKDDDSLCFIIKFENLKNKNFSAKFQEENLQINSLRGNKRAIKNFNKHSLDKTYKNAIIKEKKSSNIHNIKLLDNDNLIVENLQKKLLNFSIDKLDSIVNFGEKSKVKIKTFLTEALNYSSVDIYLDENLLQLYIHNIKPLAKTLDFLFNNFYIFKDNSCIIHIRFNGHLNSQNIDILVLKEMLELGLNDEDYRKLKQTQENLDKLAKQSKLASMGEMIGNIAHQWRQPLSVISTIATGIEVKKKFDTLDDTDLEKEMDSIMKQVNYLSHTIDDFKNFIKGDREFLPISIKQVLEDTISLVEASLKNNYITLITDISHDIKIEGNKNELEQALINIINNSKDVLKESSKEDKYIFISAKKIEDDNLEIKILDNGGGIDENIIGRIFEPYFTTKHQSVGTGLGLSMAEKILRERYNASIEANNEEFVYKKAKYKGACFTIIFPVNS</sequence>